<organism evidence="1">
    <name type="scientific">Gongylonema pulchrum</name>
    <dbReference type="NCBI Taxonomy" id="637853"/>
    <lineage>
        <taxon>Eukaryota</taxon>
        <taxon>Metazoa</taxon>
        <taxon>Ecdysozoa</taxon>
        <taxon>Nematoda</taxon>
        <taxon>Chromadorea</taxon>
        <taxon>Rhabditida</taxon>
        <taxon>Spirurina</taxon>
        <taxon>Spiruromorpha</taxon>
        <taxon>Spiruroidea</taxon>
        <taxon>Gongylonematidae</taxon>
        <taxon>Gongylonema</taxon>
    </lineage>
</organism>
<sequence length="72" mass="8204">LPGVPLESSTPRMSQSTDGTFEVAEIEGLIRRYVTIGQYKTAMFWADKRLALCRKNNERASFVDMAEFVKVF</sequence>
<dbReference type="AlphaFoldDB" id="A0A183DLD9"/>
<evidence type="ECO:0000313" key="1">
    <source>
        <dbReference type="WBParaSite" id="GPUH_0000954101-mRNA-1"/>
    </source>
</evidence>
<dbReference type="WBParaSite" id="GPUH_0000954101-mRNA-1">
    <property type="protein sequence ID" value="GPUH_0000954101-mRNA-1"/>
    <property type="gene ID" value="GPUH_0000954101"/>
</dbReference>
<accession>A0A183DLD9</accession>
<reference evidence="1" key="1">
    <citation type="submission" date="2016-06" db="UniProtKB">
        <authorList>
            <consortium name="WormBaseParasite"/>
        </authorList>
    </citation>
    <scope>IDENTIFICATION</scope>
</reference>
<name>A0A183DLD9_9BILA</name>
<protein>
    <submittedName>
        <fullName evidence="1">DUF815 domain-containing protein</fullName>
    </submittedName>
</protein>
<proteinExistence type="predicted"/>